<organism evidence="1 2">
    <name type="scientific">Lymnaea stagnalis</name>
    <name type="common">Great pond snail</name>
    <name type="synonym">Helix stagnalis</name>
    <dbReference type="NCBI Taxonomy" id="6523"/>
    <lineage>
        <taxon>Eukaryota</taxon>
        <taxon>Metazoa</taxon>
        <taxon>Spiralia</taxon>
        <taxon>Lophotrochozoa</taxon>
        <taxon>Mollusca</taxon>
        <taxon>Gastropoda</taxon>
        <taxon>Heterobranchia</taxon>
        <taxon>Euthyneura</taxon>
        <taxon>Panpulmonata</taxon>
        <taxon>Hygrophila</taxon>
        <taxon>Lymnaeoidea</taxon>
        <taxon>Lymnaeidae</taxon>
        <taxon>Lymnaea</taxon>
    </lineage>
</organism>
<reference evidence="1 2" key="1">
    <citation type="submission" date="2024-04" db="EMBL/GenBank/DDBJ databases">
        <authorList>
            <consortium name="Genoscope - CEA"/>
            <person name="William W."/>
        </authorList>
    </citation>
    <scope>NUCLEOTIDE SEQUENCE [LARGE SCALE GENOMIC DNA]</scope>
</reference>
<evidence type="ECO:0000313" key="2">
    <source>
        <dbReference type="Proteomes" id="UP001497497"/>
    </source>
</evidence>
<keyword evidence="2" id="KW-1185">Reference proteome</keyword>
<dbReference type="Pfam" id="PF00612">
    <property type="entry name" value="IQ"/>
    <property type="match status" value="2"/>
</dbReference>
<accession>A0AAV2GZV9</accession>
<dbReference type="PROSITE" id="PS50096">
    <property type="entry name" value="IQ"/>
    <property type="match status" value="3"/>
</dbReference>
<dbReference type="CDD" id="cd23767">
    <property type="entry name" value="IQCD"/>
    <property type="match status" value="1"/>
</dbReference>
<evidence type="ECO:0000313" key="1">
    <source>
        <dbReference type="EMBL" id="CAL1526888.1"/>
    </source>
</evidence>
<dbReference type="EMBL" id="CAXITT010000010">
    <property type="protein sequence ID" value="CAL1526888.1"/>
    <property type="molecule type" value="Genomic_DNA"/>
</dbReference>
<comment type="caution">
    <text evidence="1">The sequence shown here is derived from an EMBL/GenBank/DDBJ whole genome shotgun (WGS) entry which is preliminary data.</text>
</comment>
<dbReference type="AlphaFoldDB" id="A0AAV2GZV9"/>
<dbReference type="InterPro" id="IPR000048">
    <property type="entry name" value="IQ_motif_EF-hand-BS"/>
</dbReference>
<proteinExistence type="predicted"/>
<protein>
    <recommendedName>
        <fullName evidence="3">Spermatogenesis-associated protein 17</fullName>
    </recommendedName>
</protein>
<evidence type="ECO:0008006" key="3">
    <source>
        <dbReference type="Google" id="ProtNLM"/>
    </source>
</evidence>
<gene>
    <name evidence="1" type="ORF">GSLYS_00001065001</name>
</gene>
<name>A0AAV2GZV9_LYMST</name>
<dbReference type="InterPro" id="IPR027417">
    <property type="entry name" value="P-loop_NTPase"/>
</dbReference>
<sequence>MAAMIRLGGEINTLISGVYDKKNEAEYSRQIEFAAAVKIQSWFRAVRVRAYLKYLNKCATRIQKVWRGYLGRRFCRVLLKNTLFIMKLNHYNKMACRVQKTWRGYYARKYVFNYHSRKRYLEALHVKNELIRSELAEFAEHQSLARKREEEKSEKQRKEYEARKHHYLVSTAVKPGIYNSPFLPYPTETEFLLRNVQPLAHQKKKIDYCNFDPTCARYNSQVPKTLPPLVKKPQGPFREPDEVQKQRYKPFRPTLRVATEFYSLEKARKQLKEEEWVTRLNDNILQPFTHRTVAYEPLLYTSSKFGPVKYGTRFFREEFPENFIFSQDFKSQVPPIPLFDRLNDTYSKGQEV</sequence>
<dbReference type="SMART" id="SM00015">
    <property type="entry name" value="IQ"/>
    <property type="match status" value="3"/>
</dbReference>
<dbReference type="Proteomes" id="UP001497497">
    <property type="component" value="Unassembled WGS sequence"/>
</dbReference>
<dbReference type="SUPFAM" id="SSF52540">
    <property type="entry name" value="P-loop containing nucleoside triphosphate hydrolases"/>
    <property type="match status" value="1"/>
</dbReference>
<dbReference type="Gene3D" id="1.20.5.190">
    <property type="match status" value="1"/>
</dbReference>